<proteinExistence type="predicted"/>
<organism evidence="1 2">
    <name type="scientific">Funneliformis geosporum</name>
    <dbReference type="NCBI Taxonomy" id="1117311"/>
    <lineage>
        <taxon>Eukaryota</taxon>
        <taxon>Fungi</taxon>
        <taxon>Fungi incertae sedis</taxon>
        <taxon>Mucoromycota</taxon>
        <taxon>Glomeromycotina</taxon>
        <taxon>Glomeromycetes</taxon>
        <taxon>Glomerales</taxon>
        <taxon>Glomeraceae</taxon>
        <taxon>Funneliformis</taxon>
    </lineage>
</organism>
<dbReference type="AlphaFoldDB" id="A0A9W4SZN0"/>
<feature type="non-terminal residue" evidence="1">
    <location>
        <position position="1"/>
    </location>
</feature>
<name>A0A9W4SZN0_9GLOM</name>
<keyword evidence="2" id="KW-1185">Reference proteome</keyword>
<evidence type="ECO:0000313" key="1">
    <source>
        <dbReference type="EMBL" id="CAI2187365.1"/>
    </source>
</evidence>
<protein>
    <submittedName>
        <fullName evidence="1">8832_t:CDS:1</fullName>
    </submittedName>
</protein>
<dbReference type="EMBL" id="CAMKVN010004597">
    <property type="protein sequence ID" value="CAI2187365.1"/>
    <property type="molecule type" value="Genomic_DNA"/>
</dbReference>
<accession>A0A9W4SZN0</accession>
<evidence type="ECO:0000313" key="2">
    <source>
        <dbReference type="Proteomes" id="UP001153678"/>
    </source>
</evidence>
<dbReference type="Proteomes" id="UP001153678">
    <property type="component" value="Unassembled WGS sequence"/>
</dbReference>
<comment type="caution">
    <text evidence="1">The sequence shown here is derived from an EMBL/GenBank/DDBJ whole genome shotgun (WGS) entry which is preliminary data.</text>
</comment>
<gene>
    <name evidence="1" type="ORF">FWILDA_LOCUS13044</name>
</gene>
<sequence length="146" mass="16457">HDLDNTYLANKINAINQTKRSIITLLVSIIDYEPPPDTLIVPDKHVLDKHILKLEDILQNNVSYTPVSRPTHQTIRKSLSRRSQAMLAHMKQTITSRCSVFSSLLTALEANPILRLDINAPLEVKVNVILLSNTENSLEILQGEIE</sequence>
<reference evidence="1" key="1">
    <citation type="submission" date="2022-08" db="EMBL/GenBank/DDBJ databases">
        <authorList>
            <person name="Kallberg Y."/>
            <person name="Tangrot J."/>
            <person name="Rosling A."/>
        </authorList>
    </citation>
    <scope>NUCLEOTIDE SEQUENCE</scope>
    <source>
        <strain evidence="1">Wild A</strain>
    </source>
</reference>